<protein>
    <recommendedName>
        <fullName evidence="13">Dynein heavy chain ATP-binding dynein motor region domain-containing protein</fullName>
    </recommendedName>
</protein>
<evidence type="ECO:0000256" key="11">
    <source>
        <dbReference type="ARBA" id="ARBA00023212"/>
    </source>
</evidence>
<dbReference type="OrthoDB" id="5970323at2759"/>
<keyword evidence="2" id="KW-0963">Cytoplasm</keyword>
<dbReference type="PANTHER" id="PTHR22878">
    <property type="entry name" value="DYNEIN HEAVY CHAIN 6, AXONEMAL-LIKE-RELATED"/>
    <property type="match status" value="1"/>
</dbReference>
<dbReference type="AlphaFoldDB" id="A0A7M5UY30"/>
<keyword evidence="9" id="KW-0969">Cilium</keyword>
<dbReference type="GO" id="GO:0005930">
    <property type="term" value="C:axoneme"/>
    <property type="evidence" value="ECO:0007669"/>
    <property type="project" value="UniProtKB-SubCell"/>
</dbReference>
<dbReference type="InterPro" id="IPR035706">
    <property type="entry name" value="AAA_9"/>
</dbReference>
<keyword evidence="15" id="KW-1185">Reference proteome</keyword>
<dbReference type="EnsemblMetazoa" id="CLYHEMT006267.1">
    <property type="protein sequence ID" value="CLYHEMP006267.1"/>
    <property type="gene ID" value="CLYHEMG006267"/>
</dbReference>
<dbReference type="GO" id="GO:0005874">
    <property type="term" value="C:microtubule"/>
    <property type="evidence" value="ECO:0007669"/>
    <property type="project" value="UniProtKB-KW"/>
</dbReference>
<comment type="subcellular location">
    <subcellularLocation>
        <location evidence="1">Cytoplasm</location>
        <location evidence="1">Cytoskeleton</location>
        <location evidence="1">Cilium axoneme</location>
    </subcellularLocation>
</comment>
<dbReference type="GO" id="GO:0030286">
    <property type="term" value="C:dynein complex"/>
    <property type="evidence" value="ECO:0007669"/>
    <property type="project" value="UniProtKB-KW"/>
</dbReference>
<keyword evidence="5" id="KW-0547">Nucleotide-binding</keyword>
<dbReference type="Proteomes" id="UP000594262">
    <property type="component" value="Unplaced"/>
</dbReference>
<keyword evidence="6" id="KW-0067">ATP-binding</keyword>
<evidence type="ECO:0000256" key="5">
    <source>
        <dbReference type="ARBA" id="ARBA00022741"/>
    </source>
</evidence>
<evidence type="ECO:0000256" key="2">
    <source>
        <dbReference type="ARBA" id="ARBA00022490"/>
    </source>
</evidence>
<evidence type="ECO:0000259" key="13">
    <source>
        <dbReference type="Pfam" id="PF12781"/>
    </source>
</evidence>
<feature type="domain" description="Dynein heavy chain ATP-binding dynein motor region" evidence="13">
    <location>
        <begin position="1"/>
        <end position="193"/>
    </location>
</feature>
<dbReference type="GO" id="GO:0007018">
    <property type="term" value="P:microtubule-based movement"/>
    <property type="evidence" value="ECO:0007669"/>
    <property type="project" value="InterPro"/>
</dbReference>
<dbReference type="GO" id="GO:0051959">
    <property type="term" value="F:dynein light intermediate chain binding"/>
    <property type="evidence" value="ECO:0007669"/>
    <property type="project" value="InterPro"/>
</dbReference>
<keyword evidence="11" id="KW-0206">Cytoskeleton</keyword>
<dbReference type="GO" id="GO:0005524">
    <property type="term" value="F:ATP binding"/>
    <property type="evidence" value="ECO:0007669"/>
    <property type="project" value="UniProtKB-KW"/>
</dbReference>
<evidence type="ECO:0000256" key="8">
    <source>
        <dbReference type="ARBA" id="ARBA00023054"/>
    </source>
</evidence>
<dbReference type="Gene3D" id="1.10.8.1220">
    <property type="match status" value="1"/>
</dbReference>
<keyword evidence="7" id="KW-0243">Dynein</keyword>
<dbReference type="GO" id="GO:0045505">
    <property type="term" value="F:dynein intermediate chain binding"/>
    <property type="evidence" value="ECO:0007669"/>
    <property type="project" value="InterPro"/>
</dbReference>
<keyword evidence="12" id="KW-0966">Cell projection</keyword>
<evidence type="ECO:0000313" key="14">
    <source>
        <dbReference type="EnsemblMetazoa" id="CLYHEMP006267.1"/>
    </source>
</evidence>
<evidence type="ECO:0000313" key="15">
    <source>
        <dbReference type="Proteomes" id="UP000594262"/>
    </source>
</evidence>
<keyword evidence="4" id="KW-0677">Repeat</keyword>
<dbReference type="Gene3D" id="6.10.140.1060">
    <property type="match status" value="1"/>
</dbReference>
<name>A0A7M5UY30_9CNID</name>
<evidence type="ECO:0000256" key="7">
    <source>
        <dbReference type="ARBA" id="ARBA00023017"/>
    </source>
</evidence>
<evidence type="ECO:0000256" key="1">
    <source>
        <dbReference type="ARBA" id="ARBA00004430"/>
    </source>
</evidence>
<reference evidence="14" key="1">
    <citation type="submission" date="2021-01" db="UniProtKB">
        <authorList>
            <consortium name="EnsemblMetazoa"/>
        </authorList>
    </citation>
    <scope>IDENTIFICATION</scope>
</reference>
<dbReference type="Gene3D" id="3.40.50.300">
    <property type="entry name" value="P-loop containing nucleotide triphosphate hydrolases"/>
    <property type="match status" value="1"/>
</dbReference>
<dbReference type="InterPro" id="IPR027417">
    <property type="entry name" value="P-loop_NTPase"/>
</dbReference>
<evidence type="ECO:0000256" key="3">
    <source>
        <dbReference type="ARBA" id="ARBA00022701"/>
    </source>
</evidence>
<dbReference type="InterPro" id="IPR026983">
    <property type="entry name" value="DHC"/>
</dbReference>
<evidence type="ECO:0000256" key="4">
    <source>
        <dbReference type="ARBA" id="ARBA00022737"/>
    </source>
</evidence>
<dbReference type="FunFam" id="3.40.50.300:FF:000049">
    <property type="entry name" value="Dynein, axonemal, heavy chain 5"/>
    <property type="match status" value="1"/>
</dbReference>
<accession>A0A7M5UY30</accession>
<organism evidence="14 15">
    <name type="scientific">Clytia hemisphaerica</name>
    <dbReference type="NCBI Taxonomy" id="252671"/>
    <lineage>
        <taxon>Eukaryota</taxon>
        <taxon>Metazoa</taxon>
        <taxon>Cnidaria</taxon>
        <taxon>Hydrozoa</taxon>
        <taxon>Hydroidolina</taxon>
        <taxon>Leptothecata</taxon>
        <taxon>Obeliida</taxon>
        <taxon>Clytiidae</taxon>
        <taxon>Clytia</taxon>
    </lineage>
</organism>
<dbReference type="Pfam" id="PF12781">
    <property type="entry name" value="AAA_9"/>
    <property type="match status" value="1"/>
</dbReference>
<sequence length="272" mass="31028">MIDPQDQANCWIRTKEAQHGLKVIKLTDGNFLRTLDNCIRIGMPVLCEEIGIGETLDPSLEPILLKQTFMSGGQLLIRLGDSDVDYDKNFRFYMTTKMANPHYLPEVCIKVTIINFTVTKSGLEDQLLGDVVRLERPDLEEQRNKLIVRINSDKNQLKAIEDRILKLLFNLEGNILDDEVLINTLNESKVTSGIITNRLIEAEKTGEEITTAREKYRSVATRGSVMYFVVASLAEMDPMYQYSLKYFTQVKRILCTCWVKGSDHSPKIDFGI</sequence>
<evidence type="ECO:0000256" key="10">
    <source>
        <dbReference type="ARBA" id="ARBA00023175"/>
    </source>
</evidence>
<evidence type="ECO:0000256" key="9">
    <source>
        <dbReference type="ARBA" id="ARBA00023069"/>
    </source>
</evidence>
<proteinExistence type="predicted"/>
<evidence type="ECO:0000256" key="6">
    <source>
        <dbReference type="ARBA" id="ARBA00022840"/>
    </source>
</evidence>
<keyword evidence="10" id="KW-0505">Motor protein</keyword>
<evidence type="ECO:0000256" key="12">
    <source>
        <dbReference type="ARBA" id="ARBA00023273"/>
    </source>
</evidence>
<keyword evidence="3" id="KW-0493">Microtubule</keyword>
<dbReference type="PANTHER" id="PTHR22878:SF68">
    <property type="entry name" value="DYNEIN HEAVY CHAIN 6, AXONEMAL-LIKE"/>
    <property type="match status" value="1"/>
</dbReference>
<keyword evidence="8" id="KW-0175">Coiled coil</keyword>